<dbReference type="PANTHER" id="PTHR31752:SF2">
    <property type="entry name" value="AUXIN EFFLUX CARRIER COMPONENT 5"/>
    <property type="match status" value="1"/>
</dbReference>
<comment type="similarity">
    <text evidence="2">Belongs to the auxin efflux carrier (TC 2.A.69.1) family.</text>
</comment>
<evidence type="ECO:0000256" key="2">
    <source>
        <dbReference type="ARBA" id="ARBA00009177"/>
    </source>
</evidence>
<keyword evidence="4 8" id="KW-0812">Transmembrane</keyword>
<keyword evidence="3" id="KW-0813">Transport</keyword>
<dbReference type="GO" id="GO:0010329">
    <property type="term" value="F:auxin efflux transmembrane transporter activity"/>
    <property type="evidence" value="ECO:0007669"/>
    <property type="project" value="TreeGrafter"/>
</dbReference>
<dbReference type="OMA" id="SWAFVAN"/>
<dbReference type="GO" id="GO:0009926">
    <property type="term" value="P:auxin polar transport"/>
    <property type="evidence" value="ECO:0007669"/>
    <property type="project" value="TreeGrafter"/>
</dbReference>
<dbReference type="EMBL" id="LEKV01004804">
    <property type="protein sequence ID" value="KVH92875.1"/>
    <property type="molecule type" value="Genomic_DNA"/>
</dbReference>
<evidence type="ECO:0000256" key="5">
    <source>
        <dbReference type="ARBA" id="ARBA00022989"/>
    </source>
</evidence>
<dbReference type="PANTHER" id="PTHR31752">
    <property type="entry name" value="AUXIN EFFLUX CARRIER COMPONENT 1B-RELATED"/>
    <property type="match status" value="1"/>
</dbReference>
<evidence type="ECO:0000313" key="9">
    <source>
        <dbReference type="EMBL" id="KVH92875.1"/>
    </source>
</evidence>
<evidence type="ECO:0000256" key="3">
    <source>
        <dbReference type="ARBA" id="ARBA00022448"/>
    </source>
</evidence>
<dbReference type="Pfam" id="PF03547">
    <property type="entry name" value="Mem_trans"/>
    <property type="match status" value="1"/>
</dbReference>
<keyword evidence="6 8" id="KW-0472">Membrane</keyword>
<comment type="caution">
    <text evidence="9">The sequence shown here is derived from an EMBL/GenBank/DDBJ whole genome shotgun (WGS) entry which is preliminary data.</text>
</comment>
<keyword evidence="10" id="KW-1185">Reference proteome</keyword>
<gene>
    <name evidence="9" type="ORF">Ccrd_005174</name>
</gene>
<evidence type="ECO:0000313" key="10">
    <source>
        <dbReference type="Proteomes" id="UP000243975"/>
    </source>
</evidence>
<evidence type="ECO:0000256" key="7">
    <source>
        <dbReference type="ARBA" id="ARBA00023294"/>
    </source>
</evidence>
<evidence type="ECO:0000256" key="6">
    <source>
        <dbReference type="ARBA" id="ARBA00023136"/>
    </source>
</evidence>
<feature type="transmembrane region" description="Helical" evidence="8">
    <location>
        <begin position="132"/>
        <end position="155"/>
    </location>
</feature>
<dbReference type="Proteomes" id="UP000243975">
    <property type="component" value="Unassembled WGS sequence"/>
</dbReference>
<keyword evidence="5 8" id="KW-1133">Transmembrane helix</keyword>
<protein>
    <submittedName>
        <fullName evidence="9">Auxin efflux carrier</fullName>
    </submittedName>
</protein>
<evidence type="ECO:0000256" key="8">
    <source>
        <dbReference type="SAM" id="Phobius"/>
    </source>
</evidence>
<organism evidence="9 10">
    <name type="scientific">Cynara cardunculus var. scolymus</name>
    <name type="common">Globe artichoke</name>
    <name type="synonym">Cynara scolymus</name>
    <dbReference type="NCBI Taxonomy" id="59895"/>
    <lineage>
        <taxon>Eukaryota</taxon>
        <taxon>Viridiplantae</taxon>
        <taxon>Streptophyta</taxon>
        <taxon>Embryophyta</taxon>
        <taxon>Tracheophyta</taxon>
        <taxon>Spermatophyta</taxon>
        <taxon>Magnoliopsida</taxon>
        <taxon>eudicotyledons</taxon>
        <taxon>Gunneridae</taxon>
        <taxon>Pentapetalae</taxon>
        <taxon>asterids</taxon>
        <taxon>campanulids</taxon>
        <taxon>Asterales</taxon>
        <taxon>Asteraceae</taxon>
        <taxon>Carduoideae</taxon>
        <taxon>Cardueae</taxon>
        <taxon>Carduinae</taxon>
        <taxon>Cynara</taxon>
    </lineage>
</organism>
<dbReference type="GO" id="GO:0005886">
    <property type="term" value="C:plasma membrane"/>
    <property type="evidence" value="ECO:0007669"/>
    <property type="project" value="TreeGrafter"/>
</dbReference>
<dbReference type="InterPro" id="IPR004776">
    <property type="entry name" value="Mem_transp_PIN-like"/>
</dbReference>
<dbReference type="GO" id="GO:0005783">
    <property type="term" value="C:endoplasmic reticulum"/>
    <property type="evidence" value="ECO:0007669"/>
    <property type="project" value="TreeGrafter"/>
</dbReference>
<comment type="subcellular location">
    <subcellularLocation>
        <location evidence="1">Membrane</location>
        <topology evidence="1">Multi-pass membrane protein</topology>
    </subcellularLocation>
</comment>
<evidence type="ECO:0000256" key="4">
    <source>
        <dbReference type="ARBA" id="ARBA00022692"/>
    </source>
</evidence>
<dbReference type="GO" id="GO:0009734">
    <property type="term" value="P:auxin-activated signaling pathway"/>
    <property type="evidence" value="ECO:0007669"/>
    <property type="project" value="UniProtKB-KW"/>
</dbReference>
<dbReference type="STRING" id="59895.A0A124SC72"/>
<feature type="transmembrane region" description="Helical" evidence="8">
    <location>
        <begin position="7"/>
        <end position="28"/>
    </location>
</feature>
<feature type="transmembrane region" description="Helical" evidence="8">
    <location>
        <begin position="71"/>
        <end position="92"/>
    </location>
</feature>
<sequence>MIGWDDVYKLIASMFPLYFALILGYGSVKWWHLIKPDHCGAINQLNCYFIMPLFTFDFASRINPYKMNFRFLVADGISKSIVLVVILLWAKFSSKGNYRWSITSFSLSAFNNTLVVGVPLMHAMYGPLGENLVIQASILQLTIYMIILLVMYAFWSVNESLDQEVGPNDQLETDLEGNPNEDSMTRRPSLLIVLKVVGIKLAKNPNTYASVLAVSWAFVANR</sequence>
<proteinExistence type="inferred from homology"/>
<dbReference type="Gramene" id="KVH92875">
    <property type="protein sequence ID" value="KVH92875"/>
    <property type="gene ID" value="Ccrd_005174"/>
</dbReference>
<evidence type="ECO:0000256" key="1">
    <source>
        <dbReference type="ARBA" id="ARBA00004141"/>
    </source>
</evidence>
<name>A0A124SC72_CYNCS</name>
<keyword evidence="7" id="KW-0927">Auxin signaling pathway</keyword>
<feature type="transmembrane region" description="Helical" evidence="8">
    <location>
        <begin position="98"/>
        <end position="120"/>
    </location>
</feature>
<feature type="transmembrane region" description="Helical" evidence="8">
    <location>
        <begin position="40"/>
        <end position="59"/>
    </location>
</feature>
<reference evidence="9 10" key="1">
    <citation type="journal article" date="2016" name="Sci. Rep.">
        <title>The genome sequence of the outbreeding globe artichoke constructed de novo incorporating a phase-aware low-pass sequencing strategy of F1 progeny.</title>
        <authorList>
            <person name="Scaglione D."/>
            <person name="Reyes-Chin-Wo S."/>
            <person name="Acquadro A."/>
            <person name="Froenicke L."/>
            <person name="Portis E."/>
            <person name="Beitel C."/>
            <person name="Tirone M."/>
            <person name="Mauro R."/>
            <person name="Lo Monaco A."/>
            <person name="Mauromicale G."/>
            <person name="Faccioli P."/>
            <person name="Cattivelli L."/>
            <person name="Rieseberg L."/>
            <person name="Michelmore R."/>
            <person name="Lanteri S."/>
        </authorList>
    </citation>
    <scope>NUCLEOTIDE SEQUENCE [LARGE SCALE GENOMIC DNA]</scope>
    <source>
        <strain evidence="9">2C</strain>
    </source>
</reference>
<dbReference type="AlphaFoldDB" id="A0A124SC72"/>
<accession>A0A124SC72</accession>
<dbReference type="InterPro" id="IPR051107">
    <property type="entry name" value="Auxin_Efflux_Carrier"/>
</dbReference>